<dbReference type="SUPFAM" id="SSF57716">
    <property type="entry name" value="Glucocorticoid receptor-like (DNA-binding domain)"/>
    <property type="match status" value="3"/>
</dbReference>
<keyword evidence="2 4" id="KW-0862">Zinc</keyword>
<dbReference type="FunFam" id="2.10.110.10:FF:000055">
    <property type="entry name" value="Actin binding LIM protein 1"/>
    <property type="match status" value="1"/>
</dbReference>
<dbReference type="GO" id="GO:0015629">
    <property type="term" value="C:actin cytoskeleton"/>
    <property type="evidence" value="ECO:0007669"/>
    <property type="project" value="TreeGrafter"/>
</dbReference>
<dbReference type="PANTHER" id="PTHR24213:SF9">
    <property type="entry name" value="UNCOORDINATED 115A, ISOFORM B-RELATED"/>
    <property type="match status" value="1"/>
</dbReference>
<dbReference type="Proteomes" id="UP000887561">
    <property type="component" value="Unplaced"/>
</dbReference>
<dbReference type="Pfam" id="PF00412">
    <property type="entry name" value="LIM"/>
    <property type="match status" value="2"/>
</dbReference>
<dbReference type="PROSITE" id="PS50023">
    <property type="entry name" value="LIM_DOMAIN_2"/>
    <property type="match status" value="1"/>
</dbReference>
<evidence type="ECO:0000256" key="1">
    <source>
        <dbReference type="ARBA" id="ARBA00022723"/>
    </source>
</evidence>
<sequence length="449" mass="50131">MSNLQKEMLWRHSCGRSLSEAGFYVNPDGSYVCPEHVQQPQRPPSADNAQQTPKKSKKGLGLFKRGSSRDSKDYSRPLSVDSNIATLSRNSMIATSQGSPVAAATCAGCGDHLQSGQILLAMGHSWHVWCFKCAECAAVLQGEYMAYGGRPLCLRDYDRIAGVKCCECDRFIAGKVLEAGGYKFHPTCARCSRCQLPFEEGAEIYMQGNEIWHPNCEHYLTTENIAVSKSPSKGTKFQPHFGQHLTYMYMLPEAEQTYLKHPIAPNPPQPTQFHTPHGPVIKIRKSRYSMLKTGMQRLTEDLERTRPRSRSSSVDNEEPIELAHYPGAKVPDPDHVPPIDREDFPAPPYPYAVEELKRPPSRHLNRPKPWIFWKNGSGEERAATTAIPSFHLPQSRMCTMDGSGRAVTMPDGYGYYAGGGGGADTTISTHYSDREKKFSKDIKTRDKTL</sequence>
<dbReference type="AlphaFoldDB" id="A0A915MG09"/>
<reference evidence="8" key="1">
    <citation type="submission" date="2022-11" db="UniProtKB">
        <authorList>
            <consortium name="WormBaseParasite"/>
        </authorList>
    </citation>
    <scope>IDENTIFICATION</scope>
</reference>
<dbReference type="PANTHER" id="PTHR24213">
    <property type="entry name" value="ACTIN-BINDING LIM PROTEIN"/>
    <property type="match status" value="1"/>
</dbReference>
<feature type="domain" description="LIM zinc-binding" evidence="6">
    <location>
        <begin position="104"/>
        <end position="163"/>
    </location>
</feature>
<accession>A0A915MG09</accession>
<proteinExistence type="predicted"/>
<dbReference type="Gene3D" id="2.10.110.10">
    <property type="entry name" value="Cysteine Rich Protein"/>
    <property type="match status" value="2"/>
</dbReference>
<evidence type="ECO:0000256" key="2">
    <source>
        <dbReference type="ARBA" id="ARBA00022833"/>
    </source>
</evidence>
<protein>
    <submittedName>
        <fullName evidence="8">LIM zinc-binding domain-containing protein</fullName>
    </submittedName>
</protein>
<dbReference type="GO" id="GO:0046872">
    <property type="term" value="F:metal ion binding"/>
    <property type="evidence" value="ECO:0007669"/>
    <property type="project" value="UniProtKB-KW"/>
</dbReference>
<feature type="region of interest" description="Disordered" evidence="5">
    <location>
        <begin position="35"/>
        <end position="76"/>
    </location>
</feature>
<evidence type="ECO:0000256" key="5">
    <source>
        <dbReference type="SAM" id="MobiDB-lite"/>
    </source>
</evidence>
<dbReference type="PROSITE" id="PS00478">
    <property type="entry name" value="LIM_DOMAIN_1"/>
    <property type="match status" value="2"/>
</dbReference>
<dbReference type="InterPro" id="IPR051618">
    <property type="entry name" value="Actin-binding_LIM"/>
</dbReference>
<evidence type="ECO:0000313" key="8">
    <source>
        <dbReference type="WBParaSite" id="scaffold3952_cov187.g7375"/>
    </source>
</evidence>
<keyword evidence="1 4" id="KW-0479">Metal-binding</keyword>
<evidence type="ECO:0000256" key="3">
    <source>
        <dbReference type="ARBA" id="ARBA00023038"/>
    </source>
</evidence>
<keyword evidence="7" id="KW-1185">Reference proteome</keyword>
<keyword evidence="3 4" id="KW-0440">LIM domain</keyword>
<name>A0A915MG09_MELJA</name>
<dbReference type="SMART" id="SM00132">
    <property type="entry name" value="LIM"/>
    <property type="match status" value="2"/>
</dbReference>
<dbReference type="GO" id="GO:0051015">
    <property type="term" value="F:actin filament binding"/>
    <property type="evidence" value="ECO:0007669"/>
    <property type="project" value="TreeGrafter"/>
</dbReference>
<evidence type="ECO:0000313" key="7">
    <source>
        <dbReference type="Proteomes" id="UP000887561"/>
    </source>
</evidence>
<dbReference type="GO" id="GO:0030032">
    <property type="term" value="P:lamellipodium assembly"/>
    <property type="evidence" value="ECO:0007669"/>
    <property type="project" value="TreeGrafter"/>
</dbReference>
<evidence type="ECO:0000256" key="4">
    <source>
        <dbReference type="PROSITE-ProRule" id="PRU00125"/>
    </source>
</evidence>
<organism evidence="7 8">
    <name type="scientific">Meloidogyne javanica</name>
    <name type="common">Root-knot nematode worm</name>
    <dbReference type="NCBI Taxonomy" id="6303"/>
    <lineage>
        <taxon>Eukaryota</taxon>
        <taxon>Metazoa</taxon>
        <taxon>Ecdysozoa</taxon>
        <taxon>Nematoda</taxon>
        <taxon>Chromadorea</taxon>
        <taxon>Rhabditida</taxon>
        <taxon>Tylenchina</taxon>
        <taxon>Tylenchomorpha</taxon>
        <taxon>Tylenchoidea</taxon>
        <taxon>Meloidogynidae</taxon>
        <taxon>Meloidogyninae</taxon>
        <taxon>Meloidogyne</taxon>
        <taxon>Meloidogyne incognita group</taxon>
    </lineage>
</organism>
<dbReference type="WBParaSite" id="scaffold3952_cov187.g7375">
    <property type="protein sequence ID" value="scaffold3952_cov187.g7375"/>
    <property type="gene ID" value="scaffold3952_cov187.g7375"/>
</dbReference>
<dbReference type="InterPro" id="IPR001781">
    <property type="entry name" value="Znf_LIM"/>
</dbReference>
<evidence type="ECO:0000259" key="6">
    <source>
        <dbReference type="PROSITE" id="PS50023"/>
    </source>
</evidence>